<name>A0A8I1KA84_9PSED</name>
<dbReference type="InterPro" id="IPR000182">
    <property type="entry name" value="GNAT_dom"/>
</dbReference>
<proteinExistence type="predicted"/>
<reference evidence="2" key="1">
    <citation type="submission" date="2020-12" db="EMBL/GenBank/DDBJ databases">
        <title>Antibiotic resistance and phylogeny of Pseudomonas spp. isolated over three decades from chicken meat in the Norwegian food chain.</title>
        <authorList>
            <person name="Moen B."/>
        </authorList>
    </citation>
    <scope>NUCLEOTIDE SEQUENCE</scope>
    <source>
        <strain evidence="2">MF6762</strain>
    </source>
</reference>
<keyword evidence="2" id="KW-0808">Transferase</keyword>
<evidence type="ECO:0000259" key="1">
    <source>
        <dbReference type="PROSITE" id="PS51186"/>
    </source>
</evidence>
<protein>
    <submittedName>
        <fullName evidence="2">GNAT family N-acetyltransferase</fullName>
    </submittedName>
</protein>
<dbReference type="Pfam" id="PF00583">
    <property type="entry name" value="Acetyltransf_1"/>
    <property type="match status" value="1"/>
</dbReference>
<comment type="caution">
    <text evidence="2">The sequence shown here is derived from an EMBL/GenBank/DDBJ whole genome shotgun (WGS) entry which is preliminary data.</text>
</comment>
<dbReference type="Proteomes" id="UP000658390">
    <property type="component" value="Unassembled WGS sequence"/>
</dbReference>
<sequence>MKIHHRPVKADDINTICGLPQGAQELFYMFPKAQYPLTESQMADAIAQRFDSTIFEADNRVVGFANFYRAEPGGTCCIGNVIVAPQARCKGVASFIVETMTALAFDRYDASEVQLSCFNGNTAGLLLYPKLGFQPFAIEERASPEGDRLALIHMTRRRAG</sequence>
<dbReference type="SUPFAM" id="SSF55729">
    <property type="entry name" value="Acyl-CoA N-acyltransferases (Nat)"/>
    <property type="match status" value="1"/>
</dbReference>
<organism evidence="2 3">
    <name type="scientific">Pseudomonas psychrophila</name>
    <dbReference type="NCBI Taxonomy" id="122355"/>
    <lineage>
        <taxon>Bacteria</taxon>
        <taxon>Pseudomonadati</taxon>
        <taxon>Pseudomonadota</taxon>
        <taxon>Gammaproteobacteria</taxon>
        <taxon>Pseudomonadales</taxon>
        <taxon>Pseudomonadaceae</taxon>
        <taxon>Pseudomonas</taxon>
    </lineage>
</organism>
<dbReference type="InterPro" id="IPR016181">
    <property type="entry name" value="Acyl_CoA_acyltransferase"/>
</dbReference>
<dbReference type="Gene3D" id="3.40.630.30">
    <property type="match status" value="1"/>
</dbReference>
<gene>
    <name evidence="2" type="ORF">JFT45_12455</name>
</gene>
<accession>A0A8I1KA84</accession>
<evidence type="ECO:0000313" key="3">
    <source>
        <dbReference type="Proteomes" id="UP000658390"/>
    </source>
</evidence>
<dbReference type="PROSITE" id="PS51186">
    <property type="entry name" value="GNAT"/>
    <property type="match status" value="1"/>
</dbReference>
<dbReference type="AlphaFoldDB" id="A0A8I1KA84"/>
<dbReference type="CDD" id="cd04301">
    <property type="entry name" value="NAT_SF"/>
    <property type="match status" value="1"/>
</dbReference>
<dbReference type="GO" id="GO:0016747">
    <property type="term" value="F:acyltransferase activity, transferring groups other than amino-acyl groups"/>
    <property type="evidence" value="ECO:0007669"/>
    <property type="project" value="InterPro"/>
</dbReference>
<evidence type="ECO:0000313" key="2">
    <source>
        <dbReference type="EMBL" id="MBJ2257327.1"/>
    </source>
</evidence>
<feature type="domain" description="N-acetyltransferase" evidence="1">
    <location>
        <begin position="3"/>
        <end position="159"/>
    </location>
</feature>
<dbReference type="EMBL" id="JAEKCZ010000009">
    <property type="protein sequence ID" value="MBJ2257327.1"/>
    <property type="molecule type" value="Genomic_DNA"/>
</dbReference>
<dbReference type="RefSeq" id="WP_198822074.1">
    <property type="nucleotide sequence ID" value="NZ_JAEKCZ010000009.1"/>
</dbReference>